<evidence type="ECO:0000313" key="2">
    <source>
        <dbReference type="Proteomes" id="UP000053447"/>
    </source>
</evidence>
<dbReference type="AlphaFoldDB" id="A0A0W4ZU12"/>
<dbReference type="InterPro" id="IPR011419">
    <property type="entry name" value="ATP12_ATP_synth-F1-assembly"/>
</dbReference>
<accession>A0A0W4ZU12</accession>
<dbReference type="PANTHER" id="PTHR21013:SF10">
    <property type="entry name" value="ATP SYNTHASE MITOCHONDRIAL F1 COMPLEX ASSEMBLY FACTOR 2"/>
    <property type="match status" value="1"/>
</dbReference>
<name>A0A0W4ZU12_PNEJ7</name>
<proteinExistence type="predicted"/>
<dbReference type="Proteomes" id="UP000053447">
    <property type="component" value="Unassembled WGS sequence"/>
</dbReference>
<dbReference type="InterPro" id="IPR023335">
    <property type="entry name" value="ATP12_ortho_dom_sf"/>
</dbReference>
<keyword evidence="2" id="KW-1185">Reference proteome</keyword>
<comment type="caution">
    <text evidence="1">The sequence shown here is derived from an EMBL/GenBank/DDBJ whole genome shotgun (WGS) entry which is preliminary data.</text>
</comment>
<dbReference type="GO" id="GO:0033615">
    <property type="term" value="P:mitochondrial proton-transporting ATP synthase complex assembly"/>
    <property type="evidence" value="ECO:0007669"/>
    <property type="project" value="TreeGrafter"/>
</dbReference>
<dbReference type="Pfam" id="PF07542">
    <property type="entry name" value="ATP12"/>
    <property type="match status" value="1"/>
</dbReference>
<dbReference type="PANTHER" id="PTHR21013">
    <property type="entry name" value="ATP SYNTHASE MITOCHONDRIAL F1 COMPLEX ASSEMBLY FACTOR 2/ATP12 PROTEIN, MITOCHONDRIAL PRECURSOR"/>
    <property type="match status" value="1"/>
</dbReference>
<dbReference type="SUPFAM" id="SSF160909">
    <property type="entry name" value="ATP12-like"/>
    <property type="match status" value="1"/>
</dbReference>
<protein>
    <recommendedName>
        <fullName evidence="3">ATP synthase mitochondrial F1 complex assembly factor 2</fullName>
    </recommendedName>
</protein>
<evidence type="ECO:0008006" key="3">
    <source>
        <dbReference type="Google" id="ProtNLM"/>
    </source>
</evidence>
<sequence>MRYLSSFQQLKTLSEQNSLFQNLIIRHWSCLKDGKVYSEKKSLIHIDVKKVKDQYQIFENENPLKTISGNVFKFPLRKRSFAYMVSQELCSSVFKRSQYHLLPLTSLASKAIDIFSLESARENTYNALLKYLDTDTVLIFAPETQSNGELLALQKKLWEPLHDWAQMYWKINIFKVFSDLGINVRPQPQETKNKITLWMRTLDKWQFAALDRAVCATKSFIIGAKMIATENNLLSNHLSPEKACDLAQLEINFQISQWGEIKESHDVENQNIRQLLRSVNAILKDDK</sequence>
<dbReference type="GO" id="GO:0005739">
    <property type="term" value="C:mitochondrion"/>
    <property type="evidence" value="ECO:0007669"/>
    <property type="project" value="TreeGrafter"/>
</dbReference>
<dbReference type="Gene3D" id="1.10.3580.10">
    <property type="entry name" value="ATP12 ATPase"/>
    <property type="match status" value="1"/>
</dbReference>
<organism evidence="1 2">
    <name type="scientific">Pneumocystis jirovecii (strain RU7)</name>
    <name type="common">Human pneumocystis pneumonia agent</name>
    <dbReference type="NCBI Taxonomy" id="1408657"/>
    <lineage>
        <taxon>Eukaryota</taxon>
        <taxon>Fungi</taxon>
        <taxon>Dikarya</taxon>
        <taxon>Ascomycota</taxon>
        <taxon>Taphrinomycotina</taxon>
        <taxon>Pneumocystomycetes</taxon>
        <taxon>Pneumocystaceae</taxon>
        <taxon>Pneumocystis</taxon>
    </lineage>
</organism>
<gene>
    <name evidence="1" type="ORF">T551_01127</name>
</gene>
<dbReference type="EMBL" id="LFWA01000004">
    <property type="protein sequence ID" value="KTW31866.1"/>
    <property type="molecule type" value="Genomic_DNA"/>
</dbReference>
<dbReference type="OrthoDB" id="5322896at2759"/>
<dbReference type="STRING" id="1408657.A0A0W4ZU12"/>
<dbReference type="RefSeq" id="XP_018230558.1">
    <property type="nucleotide sequence ID" value="XM_018373390.1"/>
</dbReference>
<dbReference type="eggNOG" id="KOG3015">
    <property type="taxonomic scope" value="Eukaryota"/>
</dbReference>
<evidence type="ECO:0000313" key="1">
    <source>
        <dbReference type="EMBL" id="KTW31866.1"/>
    </source>
</evidence>
<dbReference type="VEuPathDB" id="FungiDB:T551_01127"/>
<reference evidence="2" key="1">
    <citation type="journal article" date="2016" name="Nat. Commun.">
        <title>Genome analysis of three Pneumocystis species reveals adaptation mechanisms to life exclusively in mammalian hosts.</title>
        <authorList>
            <person name="Ma L."/>
            <person name="Chen Z."/>
            <person name="Huang D.W."/>
            <person name="Kutty G."/>
            <person name="Ishihara M."/>
            <person name="Wang H."/>
            <person name="Abouelleil A."/>
            <person name="Bishop L."/>
            <person name="Davey E."/>
            <person name="Deng R."/>
            <person name="Deng X."/>
            <person name="Fan L."/>
            <person name="Fantoni G."/>
            <person name="Fitzgerald M."/>
            <person name="Gogineni E."/>
            <person name="Goldberg J.M."/>
            <person name="Handley G."/>
            <person name="Hu X."/>
            <person name="Huber C."/>
            <person name="Jiao X."/>
            <person name="Jones K."/>
            <person name="Levin J.Z."/>
            <person name="Liu Y."/>
            <person name="Macdonald P."/>
            <person name="Melnikov A."/>
            <person name="Raley C."/>
            <person name="Sassi M."/>
            <person name="Sherman B.T."/>
            <person name="Song X."/>
            <person name="Sykes S."/>
            <person name="Tran B."/>
            <person name="Walsh L."/>
            <person name="Xia Y."/>
            <person name="Yang J."/>
            <person name="Young S."/>
            <person name="Zeng Q."/>
            <person name="Zheng X."/>
            <person name="Stephens R."/>
            <person name="Nusbaum C."/>
            <person name="Birren B.W."/>
            <person name="Azadi P."/>
            <person name="Lempicki R.A."/>
            <person name="Cuomo C.A."/>
            <person name="Kovacs J.A."/>
        </authorList>
    </citation>
    <scope>NUCLEOTIDE SEQUENCE [LARGE SCALE GENOMIC DNA]</scope>
    <source>
        <strain evidence="2">RU7</strain>
    </source>
</reference>
<dbReference type="GeneID" id="28939645"/>